<keyword evidence="3" id="KW-1185">Reference proteome</keyword>
<dbReference type="Proteomes" id="UP001501697">
    <property type="component" value="Unassembled WGS sequence"/>
</dbReference>
<dbReference type="EMBL" id="BAAAYU010000005">
    <property type="protein sequence ID" value="GAA3640594.1"/>
    <property type="molecule type" value="Genomic_DNA"/>
</dbReference>
<accession>A0ABP7AVJ6</accession>
<comment type="caution">
    <text evidence="2">The sequence shown here is derived from an EMBL/GenBank/DDBJ whole genome shotgun (WGS) entry which is preliminary data.</text>
</comment>
<organism evidence="2 3">
    <name type="scientific">Microbacterium awajiense</name>
    <dbReference type="NCBI Taxonomy" id="415214"/>
    <lineage>
        <taxon>Bacteria</taxon>
        <taxon>Bacillati</taxon>
        <taxon>Actinomycetota</taxon>
        <taxon>Actinomycetes</taxon>
        <taxon>Micrococcales</taxon>
        <taxon>Microbacteriaceae</taxon>
        <taxon>Microbacterium</taxon>
    </lineage>
</organism>
<sequence length="364" mass="40262">MVGIVQLIATWANRDPERVVHSYIDPSTSDDELRRTLCDEPQLLIAAVVARTVLSSRGIDITRRLKALAREASAQAADDPAFRRVGHASFLAYEDPRTRWTSVAAPLYDSVRVRDWMWDPQAPPVGWPYPANRPPRVLRGSAFASWLRRLTSELIRNADAAIPDVAFSSIAVALSETFDNADQWGRSLTIEQSSFRLLRMEWASRTPKELSALGAGDAVINGYARRAGTRGTQFHAEYSVVDGGPGIYFRRLQRLGLHENSARAQFDVMRSVIADGVTDDPGGAGEERGRGFTHIFEALTDLKGAVRIRTGRLALSRDFEANPFRQEESARPSIFDSMTGSEEPTEHPSVCGTSVTLIVPTRKV</sequence>
<evidence type="ECO:0000313" key="3">
    <source>
        <dbReference type="Proteomes" id="UP001501697"/>
    </source>
</evidence>
<evidence type="ECO:0000313" key="2">
    <source>
        <dbReference type="EMBL" id="GAA3640594.1"/>
    </source>
</evidence>
<evidence type="ECO:0000256" key="1">
    <source>
        <dbReference type="SAM" id="MobiDB-lite"/>
    </source>
</evidence>
<gene>
    <name evidence="2" type="ORF">GCM10022200_25350</name>
</gene>
<evidence type="ECO:0008006" key="4">
    <source>
        <dbReference type="Google" id="ProtNLM"/>
    </source>
</evidence>
<name>A0ABP7AVJ6_9MICO</name>
<proteinExistence type="predicted"/>
<feature type="region of interest" description="Disordered" evidence="1">
    <location>
        <begin position="325"/>
        <end position="350"/>
    </location>
</feature>
<reference evidence="3" key="1">
    <citation type="journal article" date="2019" name="Int. J. Syst. Evol. Microbiol.">
        <title>The Global Catalogue of Microorganisms (GCM) 10K type strain sequencing project: providing services to taxonomists for standard genome sequencing and annotation.</title>
        <authorList>
            <consortium name="The Broad Institute Genomics Platform"/>
            <consortium name="The Broad Institute Genome Sequencing Center for Infectious Disease"/>
            <person name="Wu L."/>
            <person name="Ma J."/>
        </authorList>
    </citation>
    <scope>NUCLEOTIDE SEQUENCE [LARGE SCALE GENOMIC DNA]</scope>
    <source>
        <strain evidence="3">JCM 16544</strain>
    </source>
</reference>
<protein>
    <recommendedName>
        <fullName evidence="4">ATP-binding protein</fullName>
    </recommendedName>
</protein>